<dbReference type="Gene3D" id="3.30.70.100">
    <property type="match status" value="1"/>
</dbReference>
<keyword evidence="5" id="KW-1185">Reference proteome</keyword>
<accession>A0AAD6I320</accession>
<reference evidence="4" key="2">
    <citation type="submission" date="2023-01" db="EMBL/GenBank/DDBJ databases">
        <authorList>
            <person name="Petersen C."/>
        </authorList>
    </citation>
    <scope>NUCLEOTIDE SEQUENCE</scope>
    <source>
        <strain evidence="4">IBT 15450</strain>
    </source>
</reference>
<organism evidence="4 5">
    <name type="scientific">Penicillium canescens</name>
    <dbReference type="NCBI Taxonomy" id="5083"/>
    <lineage>
        <taxon>Eukaryota</taxon>
        <taxon>Fungi</taxon>
        <taxon>Dikarya</taxon>
        <taxon>Ascomycota</taxon>
        <taxon>Pezizomycotina</taxon>
        <taxon>Eurotiomycetes</taxon>
        <taxon>Eurotiomycetidae</taxon>
        <taxon>Eurotiales</taxon>
        <taxon>Aspergillaceae</taxon>
        <taxon>Penicillium</taxon>
    </lineage>
</organism>
<feature type="region of interest" description="Disordered" evidence="2">
    <location>
        <begin position="50"/>
        <end position="70"/>
    </location>
</feature>
<evidence type="ECO:0000313" key="5">
    <source>
        <dbReference type="Proteomes" id="UP001219568"/>
    </source>
</evidence>
<gene>
    <name evidence="4" type="ORF">N7460_010075</name>
</gene>
<dbReference type="InterPro" id="IPR011008">
    <property type="entry name" value="Dimeric_a/b-barrel"/>
</dbReference>
<dbReference type="GO" id="GO:0016491">
    <property type="term" value="F:oxidoreductase activity"/>
    <property type="evidence" value="ECO:0007669"/>
    <property type="project" value="InterPro"/>
</dbReference>
<name>A0AAD6I320_PENCN</name>
<dbReference type="AlphaFoldDB" id="A0AAD6I320"/>
<evidence type="ECO:0000313" key="4">
    <source>
        <dbReference type="EMBL" id="KAJ6029809.1"/>
    </source>
</evidence>
<comment type="caution">
    <text evidence="4">The sequence shown here is derived from an EMBL/GenBank/DDBJ whole genome shotgun (WGS) entry which is preliminary data.</text>
</comment>
<dbReference type="Proteomes" id="UP001219568">
    <property type="component" value="Unassembled WGS sequence"/>
</dbReference>
<dbReference type="Pfam" id="PF07110">
    <property type="entry name" value="EthD"/>
    <property type="match status" value="1"/>
</dbReference>
<protein>
    <submittedName>
        <fullName evidence="4">EthD domain-containing protein</fullName>
    </submittedName>
</protein>
<proteinExistence type="inferred from homology"/>
<comment type="similarity">
    <text evidence="1">Belongs to the tpcK family.</text>
</comment>
<sequence length="115" mass="13236">MSLKVFIYAYRKPGLSLEEFKKHYKDHVDLVKRLSGEDFPISHKRSYVARNTRNRRRGCQRPQFPDSSHSDCRTAAAFQAFSAKVYVPDAAFQIAADEEKFLDKSRLGSSCSERS</sequence>
<dbReference type="InterPro" id="IPR009799">
    <property type="entry name" value="EthD_dom"/>
</dbReference>
<evidence type="ECO:0000256" key="1">
    <source>
        <dbReference type="ARBA" id="ARBA00005986"/>
    </source>
</evidence>
<feature type="domain" description="EthD" evidence="3">
    <location>
        <begin position="12"/>
        <end position="105"/>
    </location>
</feature>
<evidence type="ECO:0000259" key="3">
    <source>
        <dbReference type="Pfam" id="PF07110"/>
    </source>
</evidence>
<feature type="compositionally biased region" description="Basic residues" evidence="2">
    <location>
        <begin position="50"/>
        <end position="59"/>
    </location>
</feature>
<reference evidence="4" key="1">
    <citation type="journal article" date="2023" name="IMA Fungus">
        <title>Comparative genomic study of the Penicillium genus elucidates a diverse pangenome and 15 lateral gene transfer events.</title>
        <authorList>
            <person name="Petersen C."/>
            <person name="Sorensen T."/>
            <person name="Nielsen M.R."/>
            <person name="Sondergaard T.E."/>
            <person name="Sorensen J.L."/>
            <person name="Fitzpatrick D.A."/>
            <person name="Frisvad J.C."/>
            <person name="Nielsen K.L."/>
        </authorList>
    </citation>
    <scope>NUCLEOTIDE SEQUENCE</scope>
    <source>
        <strain evidence="4">IBT 15450</strain>
    </source>
</reference>
<dbReference type="EMBL" id="JAQJZL010000014">
    <property type="protein sequence ID" value="KAJ6029809.1"/>
    <property type="molecule type" value="Genomic_DNA"/>
</dbReference>
<dbReference type="SUPFAM" id="SSF54909">
    <property type="entry name" value="Dimeric alpha+beta barrel"/>
    <property type="match status" value="1"/>
</dbReference>
<evidence type="ECO:0000256" key="2">
    <source>
        <dbReference type="SAM" id="MobiDB-lite"/>
    </source>
</evidence>